<organism evidence="1 2">
    <name type="scientific">Microthlaspi erraticum</name>
    <dbReference type="NCBI Taxonomy" id="1685480"/>
    <lineage>
        <taxon>Eukaryota</taxon>
        <taxon>Viridiplantae</taxon>
        <taxon>Streptophyta</taxon>
        <taxon>Embryophyta</taxon>
        <taxon>Tracheophyta</taxon>
        <taxon>Spermatophyta</taxon>
        <taxon>Magnoliopsida</taxon>
        <taxon>eudicotyledons</taxon>
        <taxon>Gunneridae</taxon>
        <taxon>Pentapetalae</taxon>
        <taxon>rosids</taxon>
        <taxon>malvids</taxon>
        <taxon>Brassicales</taxon>
        <taxon>Brassicaceae</taxon>
        <taxon>Coluteocarpeae</taxon>
        <taxon>Microthlaspi</taxon>
    </lineage>
</organism>
<sequence length="95" mass="10756">MEERSILVPQVQPQLSASLLPECLQSLLVDKLLIALVLLFVPMDDCIATLGDFLLNALVRIFLPSSFNQGRRRLVWVCDRILRTTDTHKIKGLIL</sequence>
<protein>
    <submittedName>
        <fullName evidence="1">Uncharacterized protein</fullName>
    </submittedName>
</protein>
<comment type="caution">
    <text evidence="1">The sequence shown here is derived from an EMBL/GenBank/DDBJ whole genome shotgun (WGS) entry which is preliminary data.</text>
</comment>
<proteinExistence type="predicted"/>
<keyword evidence="2" id="KW-1185">Reference proteome</keyword>
<reference evidence="1" key="1">
    <citation type="submission" date="2020-01" db="EMBL/GenBank/DDBJ databases">
        <authorList>
            <person name="Mishra B."/>
        </authorList>
    </citation>
    <scope>NUCLEOTIDE SEQUENCE [LARGE SCALE GENOMIC DNA]</scope>
</reference>
<dbReference type="Proteomes" id="UP000467841">
    <property type="component" value="Unassembled WGS sequence"/>
</dbReference>
<dbReference type="AlphaFoldDB" id="A0A6D2HN82"/>
<accession>A0A6D2HN82</accession>
<dbReference type="EMBL" id="CACVBM020000344">
    <property type="protein sequence ID" value="CAA7018070.1"/>
    <property type="molecule type" value="Genomic_DNA"/>
</dbReference>
<gene>
    <name evidence="1" type="ORF">MERR_LOCUS5305</name>
</gene>
<evidence type="ECO:0000313" key="2">
    <source>
        <dbReference type="Proteomes" id="UP000467841"/>
    </source>
</evidence>
<evidence type="ECO:0000313" key="1">
    <source>
        <dbReference type="EMBL" id="CAA7018070.1"/>
    </source>
</evidence>
<name>A0A6D2HN82_9BRAS</name>